<keyword evidence="2" id="KW-1185">Reference proteome</keyword>
<comment type="caution">
    <text evidence="1">The sequence shown here is derived from an EMBL/GenBank/DDBJ whole genome shotgun (WGS) entry which is preliminary data.</text>
</comment>
<dbReference type="AlphaFoldDB" id="A0A232FK33"/>
<reference evidence="1 2" key="1">
    <citation type="journal article" date="2017" name="Curr. Biol.">
        <title>The Evolution of Venom by Co-option of Single-Copy Genes.</title>
        <authorList>
            <person name="Martinson E.O."/>
            <person name="Mrinalini"/>
            <person name="Kelkar Y.D."/>
            <person name="Chang C.H."/>
            <person name="Werren J.H."/>
        </authorList>
    </citation>
    <scope>NUCLEOTIDE SEQUENCE [LARGE SCALE GENOMIC DNA]</scope>
    <source>
        <strain evidence="1 2">Alberta</strain>
        <tissue evidence="1">Whole body</tissue>
    </source>
</reference>
<sequence>MIQFDSNNLVIFDGPHYIMNKKLLSPFDLWPTLGRKRKVTYNIYIVCTNGNYVFENRFIFNLTHPIEKMMAIVICMGKNTLLFYMS</sequence>
<gene>
    <name evidence="1" type="ORF">TSAR_014248</name>
</gene>
<dbReference type="EMBL" id="NNAY01000090">
    <property type="protein sequence ID" value="OXU31091.1"/>
    <property type="molecule type" value="Genomic_DNA"/>
</dbReference>
<evidence type="ECO:0000313" key="1">
    <source>
        <dbReference type="EMBL" id="OXU31091.1"/>
    </source>
</evidence>
<protein>
    <submittedName>
        <fullName evidence="1">Uncharacterized protein</fullName>
    </submittedName>
</protein>
<name>A0A232FK33_9HYME</name>
<evidence type="ECO:0000313" key="2">
    <source>
        <dbReference type="Proteomes" id="UP000215335"/>
    </source>
</evidence>
<proteinExistence type="predicted"/>
<organism evidence="1 2">
    <name type="scientific">Trichomalopsis sarcophagae</name>
    <dbReference type="NCBI Taxonomy" id="543379"/>
    <lineage>
        <taxon>Eukaryota</taxon>
        <taxon>Metazoa</taxon>
        <taxon>Ecdysozoa</taxon>
        <taxon>Arthropoda</taxon>
        <taxon>Hexapoda</taxon>
        <taxon>Insecta</taxon>
        <taxon>Pterygota</taxon>
        <taxon>Neoptera</taxon>
        <taxon>Endopterygota</taxon>
        <taxon>Hymenoptera</taxon>
        <taxon>Apocrita</taxon>
        <taxon>Proctotrupomorpha</taxon>
        <taxon>Chalcidoidea</taxon>
        <taxon>Pteromalidae</taxon>
        <taxon>Pteromalinae</taxon>
        <taxon>Trichomalopsis</taxon>
    </lineage>
</organism>
<dbReference type="Proteomes" id="UP000215335">
    <property type="component" value="Unassembled WGS sequence"/>
</dbReference>
<accession>A0A232FK33</accession>